<accession>A0A224Y1A0</accession>
<protein>
    <submittedName>
        <fullName evidence="1">Putative secreted protein</fullName>
    </submittedName>
</protein>
<evidence type="ECO:0000313" key="1">
    <source>
        <dbReference type="EMBL" id="JAW14762.1"/>
    </source>
</evidence>
<name>A0A224Y1A0_9HEMI</name>
<sequence length="104" mass="12316">MDIHCCYLLQPRMLGLLIFLSRPKLAQLLRTWKERLLLISITKEDKCAGQIPDWEPYSVCPTMELMSDLKEMLYQTAYFYRMVWPAIGSLVNYIGLMVRQIELR</sequence>
<organism evidence="1">
    <name type="scientific">Panstrongylus lignarius</name>
    <dbReference type="NCBI Taxonomy" id="156445"/>
    <lineage>
        <taxon>Eukaryota</taxon>
        <taxon>Metazoa</taxon>
        <taxon>Ecdysozoa</taxon>
        <taxon>Arthropoda</taxon>
        <taxon>Hexapoda</taxon>
        <taxon>Insecta</taxon>
        <taxon>Pterygota</taxon>
        <taxon>Neoptera</taxon>
        <taxon>Paraneoptera</taxon>
        <taxon>Hemiptera</taxon>
        <taxon>Heteroptera</taxon>
        <taxon>Panheteroptera</taxon>
        <taxon>Cimicomorpha</taxon>
        <taxon>Reduviidae</taxon>
        <taxon>Triatominae</taxon>
        <taxon>Panstrongylus</taxon>
    </lineage>
</organism>
<dbReference type="AlphaFoldDB" id="A0A224Y1A0"/>
<dbReference type="EMBL" id="GFTR01001664">
    <property type="protein sequence ID" value="JAW14762.1"/>
    <property type="molecule type" value="Transcribed_RNA"/>
</dbReference>
<reference evidence="1" key="1">
    <citation type="journal article" date="2018" name="PLoS Negl. Trop. Dis.">
        <title>An insight into the salivary gland and fat body transcriptome of Panstrongylus lignarius (Hemiptera: Heteroptera), the main vector of Chagas disease in Peru.</title>
        <authorList>
            <person name="Nevoa J.C."/>
            <person name="Mendes M.T."/>
            <person name="da Silva M.V."/>
            <person name="Soares S.C."/>
            <person name="Oliveira C.J.F."/>
            <person name="Ribeiro J.M.C."/>
        </authorList>
    </citation>
    <scope>NUCLEOTIDE SEQUENCE</scope>
</reference>
<proteinExistence type="predicted"/>